<feature type="region of interest" description="Disordered" evidence="1">
    <location>
        <begin position="27"/>
        <end position="68"/>
    </location>
</feature>
<evidence type="ECO:0000313" key="3">
    <source>
        <dbReference type="Proteomes" id="UP000290572"/>
    </source>
</evidence>
<gene>
    <name evidence="2" type="ORF">ROHU_005637</name>
</gene>
<dbReference type="Proteomes" id="UP000290572">
    <property type="component" value="Unassembled WGS sequence"/>
</dbReference>
<accession>A0A498MXM1</accession>
<protein>
    <submittedName>
        <fullName evidence="2">Uncharacterized protein</fullName>
    </submittedName>
</protein>
<keyword evidence="3" id="KW-1185">Reference proteome</keyword>
<evidence type="ECO:0000313" key="2">
    <source>
        <dbReference type="EMBL" id="RXN26769.1"/>
    </source>
</evidence>
<proteinExistence type="predicted"/>
<evidence type="ECO:0000256" key="1">
    <source>
        <dbReference type="SAM" id="MobiDB-lite"/>
    </source>
</evidence>
<feature type="compositionally biased region" description="Basic and acidic residues" evidence="1">
    <location>
        <begin position="38"/>
        <end position="58"/>
    </location>
</feature>
<organism evidence="2 3">
    <name type="scientific">Labeo rohita</name>
    <name type="common">Indian major carp</name>
    <name type="synonym">Cyprinus rohita</name>
    <dbReference type="NCBI Taxonomy" id="84645"/>
    <lineage>
        <taxon>Eukaryota</taxon>
        <taxon>Metazoa</taxon>
        <taxon>Chordata</taxon>
        <taxon>Craniata</taxon>
        <taxon>Vertebrata</taxon>
        <taxon>Euteleostomi</taxon>
        <taxon>Actinopterygii</taxon>
        <taxon>Neopterygii</taxon>
        <taxon>Teleostei</taxon>
        <taxon>Ostariophysi</taxon>
        <taxon>Cypriniformes</taxon>
        <taxon>Cyprinidae</taxon>
        <taxon>Labeoninae</taxon>
        <taxon>Labeonini</taxon>
        <taxon>Labeo</taxon>
    </lineage>
</organism>
<reference evidence="2 3" key="1">
    <citation type="submission" date="2018-03" db="EMBL/GenBank/DDBJ databases">
        <title>Draft genome sequence of Rohu Carp (Labeo rohita).</title>
        <authorList>
            <person name="Das P."/>
            <person name="Kushwaha B."/>
            <person name="Joshi C.G."/>
            <person name="Kumar D."/>
            <person name="Nagpure N.S."/>
            <person name="Sahoo L."/>
            <person name="Das S.P."/>
            <person name="Bit A."/>
            <person name="Patnaik S."/>
            <person name="Meher P.K."/>
            <person name="Jayasankar P."/>
            <person name="Koringa P.G."/>
            <person name="Patel N.V."/>
            <person name="Hinsu A.T."/>
            <person name="Kumar R."/>
            <person name="Pandey M."/>
            <person name="Agarwal S."/>
            <person name="Srivastava S."/>
            <person name="Singh M."/>
            <person name="Iquebal M.A."/>
            <person name="Jaiswal S."/>
            <person name="Angadi U.B."/>
            <person name="Kumar N."/>
            <person name="Raza M."/>
            <person name="Shah T.M."/>
            <person name="Rai A."/>
            <person name="Jena J.K."/>
        </authorList>
    </citation>
    <scope>NUCLEOTIDE SEQUENCE [LARGE SCALE GENOMIC DNA]</scope>
    <source>
        <strain evidence="2">DASCIFA01</strain>
        <tissue evidence="2">Testis</tissue>
    </source>
</reference>
<sequence length="83" mass="8972">MRRSGPCRSRGGPCAKVTEKVLNTAAGGLKPGFLSADRLGEARDSQKCQEDSSAERRGSGNGFPPHMHITAMYNRITPREEAL</sequence>
<dbReference type="AlphaFoldDB" id="A0A498MXM1"/>
<name>A0A498MXM1_LABRO</name>
<dbReference type="EMBL" id="QBIY01012145">
    <property type="protein sequence ID" value="RXN26769.1"/>
    <property type="molecule type" value="Genomic_DNA"/>
</dbReference>
<comment type="caution">
    <text evidence="2">The sequence shown here is derived from an EMBL/GenBank/DDBJ whole genome shotgun (WGS) entry which is preliminary data.</text>
</comment>